<dbReference type="InterPro" id="IPR050172">
    <property type="entry name" value="SsuD_RutA_monooxygenase"/>
</dbReference>
<dbReference type="InterPro" id="IPR036661">
    <property type="entry name" value="Luciferase-like_sf"/>
</dbReference>
<keyword evidence="7" id="KW-1185">Reference proteome</keyword>
<dbReference type="Pfam" id="PF00296">
    <property type="entry name" value="Bac_luciferase"/>
    <property type="match status" value="1"/>
</dbReference>
<dbReference type="GO" id="GO:0046306">
    <property type="term" value="P:alkanesulfonate catabolic process"/>
    <property type="evidence" value="ECO:0007669"/>
    <property type="project" value="TreeGrafter"/>
</dbReference>
<dbReference type="AlphaFoldDB" id="A0A1H6DP38"/>
<evidence type="ECO:0000256" key="4">
    <source>
        <dbReference type="ARBA" id="ARBA00023033"/>
    </source>
</evidence>
<evidence type="ECO:0000256" key="1">
    <source>
        <dbReference type="ARBA" id="ARBA00022630"/>
    </source>
</evidence>
<dbReference type="PANTHER" id="PTHR42847:SF4">
    <property type="entry name" value="ALKANESULFONATE MONOOXYGENASE-RELATED"/>
    <property type="match status" value="1"/>
</dbReference>
<evidence type="ECO:0000313" key="7">
    <source>
        <dbReference type="Proteomes" id="UP000236723"/>
    </source>
</evidence>
<dbReference type="GO" id="GO:0008726">
    <property type="term" value="F:alkanesulfonate monooxygenase activity"/>
    <property type="evidence" value="ECO:0007669"/>
    <property type="project" value="TreeGrafter"/>
</dbReference>
<dbReference type="InterPro" id="IPR011251">
    <property type="entry name" value="Luciferase-like_dom"/>
</dbReference>
<keyword evidence="2" id="KW-0288">FMN</keyword>
<name>A0A1H6DP38_9ACTN</name>
<keyword evidence="3" id="KW-0560">Oxidoreductase</keyword>
<reference evidence="7" key="1">
    <citation type="submission" date="2016-10" db="EMBL/GenBank/DDBJ databases">
        <authorList>
            <person name="Varghese N."/>
            <person name="Submissions S."/>
        </authorList>
    </citation>
    <scope>NUCLEOTIDE SEQUENCE [LARGE SCALE GENOMIC DNA]</scope>
    <source>
        <strain evidence="7">DSM 43163</strain>
    </source>
</reference>
<gene>
    <name evidence="6" type="ORF">SAMN04489712_119102</name>
</gene>
<dbReference type="EMBL" id="FNVO01000019">
    <property type="protein sequence ID" value="SEG86523.1"/>
    <property type="molecule type" value="Genomic_DNA"/>
</dbReference>
<keyword evidence="4" id="KW-0503">Monooxygenase</keyword>
<dbReference type="NCBIfam" id="TIGR03621">
    <property type="entry name" value="F420_MSMEG_2516"/>
    <property type="match status" value="1"/>
</dbReference>
<sequence length="310" mass="32947">MVEIRPFRFGVEAAGARTAAGWRDMARAVEDLGYRTLLVIDHLGDQLAPIPAMLAAADATTTLRVGSHVLANEFRHPALLAKEAATVDLLTGGRLEVGIGAGWNHDEHARLGIGLPDPPTRVARLAEAIAVIKGLLGNEWFDFSGDHYSCERMPGLPRPVQQPRPPLMVGGGGRAVLSLAAREADIVSLNPNLASGRSDASAAGTMTASATATKVDWIRAAAGARFEALELSVRVYYTVVAGDAWGTAADLAPLTGLLPKEALRSPHLLLGDTSRLVDAIQEHRERYGISYFVVTSDAYEAFAQVVSRLG</sequence>
<protein>
    <submittedName>
        <fullName evidence="6">Probable F420-dependent oxidoreductase, MSMEG_2516 family</fullName>
    </submittedName>
</protein>
<keyword evidence="1" id="KW-0285">Flavoprotein</keyword>
<evidence type="ECO:0000256" key="2">
    <source>
        <dbReference type="ARBA" id="ARBA00022643"/>
    </source>
</evidence>
<accession>A0A1H6DP38</accession>
<organism evidence="6 7">
    <name type="scientific">Thermomonospora echinospora</name>
    <dbReference type="NCBI Taxonomy" id="1992"/>
    <lineage>
        <taxon>Bacteria</taxon>
        <taxon>Bacillati</taxon>
        <taxon>Actinomycetota</taxon>
        <taxon>Actinomycetes</taxon>
        <taxon>Streptosporangiales</taxon>
        <taxon>Thermomonosporaceae</taxon>
        <taxon>Thermomonospora</taxon>
    </lineage>
</organism>
<dbReference type="Proteomes" id="UP000236723">
    <property type="component" value="Unassembled WGS sequence"/>
</dbReference>
<evidence type="ECO:0000259" key="5">
    <source>
        <dbReference type="Pfam" id="PF00296"/>
    </source>
</evidence>
<dbReference type="SUPFAM" id="SSF51679">
    <property type="entry name" value="Bacterial luciferase-like"/>
    <property type="match status" value="1"/>
</dbReference>
<evidence type="ECO:0000313" key="6">
    <source>
        <dbReference type="EMBL" id="SEG86523.1"/>
    </source>
</evidence>
<evidence type="ECO:0000256" key="3">
    <source>
        <dbReference type="ARBA" id="ARBA00023002"/>
    </source>
</evidence>
<dbReference type="Gene3D" id="3.20.20.30">
    <property type="entry name" value="Luciferase-like domain"/>
    <property type="match status" value="1"/>
</dbReference>
<dbReference type="PANTHER" id="PTHR42847">
    <property type="entry name" value="ALKANESULFONATE MONOOXYGENASE"/>
    <property type="match status" value="1"/>
</dbReference>
<feature type="domain" description="Luciferase-like" evidence="5">
    <location>
        <begin position="15"/>
        <end position="191"/>
    </location>
</feature>
<proteinExistence type="predicted"/>
<dbReference type="InterPro" id="IPR019923">
    <property type="entry name" value="Lucif-like_OxRdtase_MSMEG_2516"/>
</dbReference>